<feature type="compositionally biased region" description="Low complexity" evidence="1">
    <location>
        <begin position="691"/>
        <end position="710"/>
    </location>
</feature>
<dbReference type="OrthoDB" id="5831756at2759"/>
<feature type="region of interest" description="Disordered" evidence="1">
    <location>
        <begin position="691"/>
        <end position="753"/>
    </location>
</feature>
<proteinExistence type="predicted"/>
<feature type="region of interest" description="Disordered" evidence="1">
    <location>
        <begin position="899"/>
        <end position="935"/>
    </location>
</feature>
<organism evidence="2 3">
    <name type="scientific">Pieris macdunnoughi</name>
    <dbReference type="NCBI Taxonomy" id="345717"/>
    <lineage>
        <taxon>Eukaryota</taxon>
        <taxon>Metazoa</taxon>
        <taxon>Ecdysozoa</taxon>
        <taxon>Arthropoda</taxon>
        <taxon>Hexapoda</taxon>
        <taxon>Insecta</taxon>
        <taxon>Pterygota</taxon>
        <taxon>Neoptera</taxon>
        <taxon>Endopterygota</taxon>
        <taxon>Lepidoptera</taxon>
        <taxon>Glossata</taxon>
        <taxon>Ditrysia</taxon>
        <taxon>Papilionoidea</taxon>
        <taxon>Pieridae</taxon>
        <taxon>Pierinae</taxon>
        <taxon>Pieris</taxon>
    </lineage>
</organism>
<feature type="region of interest" description="Disordered" evidence="1">
    <location>
        <begin position="376"/>
        <end position="401"/>
    </location>
</feature>
<comment type="caution">
    <text evidence="2">The sequence shown here is derived from an EMBL/GenBank/DDBJ whole genome shotgun (WGS) entry which is preliminary data.</text>
</comment>
<feature type="compositionally biased region" description="Low complexity" evidence="1">
    <location>
        <begin position="551"/>
        <end position="566"/>
    </location>
</feature>
<feature type="compositionally biased region" description="Basic and acidic residues" evidence="1">
    <location>
        <begin position="771"/>
        <end position="787"/>
    </location>
</feature>
<name>A0A821QMI3_9NEOP</name>
<feature type="compositionally biased region" description="Polar residues" evidence="1">
    <location>
        <begin position="793"/>
        <end position="819"/>
    </location>
</feature>
<accession>A0A821QMI3</accession>
<feature type="region of interest" description="Disordered" evidence="1">
    <location>
        <begin position="507"/>
        <end position="566"/>
    </location>
</feature>
<feature type="region of interest" description="Disordered" evidence="1">
    <location>
        <begin position="771"/>
        <end position="885"/>
    </location>
</feature>
<sequence>MVSDAEGTGGADLQRKLDLLNGALDAERAEQARRQLQYVAHSGYSEDSDYTSDLNFPVGQHPNCSASQFRNAAHQMHTPQRSLEASRENSYEREEYHLHGDTDPLYYNSQPRTNRIDTWSQLHAQASVESAISWRTAADWQSAEDQRRPSLERQNTLYDDGIGFGYDAFPPPTLIRDHPHLSHQPSYEEYFDAPCYPYPFEPPMGMWDQRFFYDECGLNPIEYENFINKRRSSVVQLPQMPPKQLPPSSRYSDYNEMAPYRPRPRRTAASLPATPSSTPKRGRALPVPPGSESGWGRRGRRLPRPPAQRQKPVPPTYTNVPYKQETERIPKVPDVSYGYETFGYQKYQDTAIEQYQDNTYITSDEDGMQPFFNETPHATPSATTAQKSTWGENETSSQFSYTVTGEDSKYISTTAPSKSYSQIEPPVTTKQEVYDTSLSYESHYNEQQYQKFDGQNQFHQNQSQYPDTQNQYKQHENRYEEQKTDLAYHGQYNEYKEEHKTSLQYGHQSYQQEQDNYQKQDQYHDQQYNQQQQSDQYHQDLQQQYKKDQQFEQQQQYDRQQQQQIEAQHQFEKQQLQNEEQLRQQQEQIQQQQQQIQQQQQQKQPAQQIQASVMTGAATLGSFMAGGAKKLGSFFGAAAAAVATPAVTQQPPTATTVTTAQMNQFTSGVAPTMVVTTASVPDTTIVPQATETSITSASTTAPTLPRTPSLRRQESIQRPSVGRTRTLPDAPDDFTSSFDESAYDEEYQKTELDQVDRDRTSLDRYRDEDFAHDTILEDAPEERKVEETAPSIKKTTSPPRTASITRKPSVDSYHSQTPSVLDRKTSQSSFISHQEDKLSIHTSQEETTSDKSKVTFQDERTTYHEVPDENTFHERQESFDQGGEFQDDEQFQDDEYRDEKFEEQEQFQEQEQYREEFPEEERKEELEFEPEQPKLTPKQRWHRAYNKIVMQLNVVCVPRCEITILGRVAVVLNGKAVSLSAS</sequence>
<gene>
    <name evidence="2" type="ORF">PMACD_LOCUS5035</name>
</gene>
<feature type="compositionally biased region" description="Acidic residues" evidence="1">
    <location>
        <begin position="899"/>
        <end position="908"/>
    </location>
</feature>
<feature type="compositionally biased region" description="Low complexity" evidence="1">
    <location>
        <begin position="525"/>
        <end position="544"/>
    </location>
</feature>
<dbReference type="Proteomes" id="UP000663880">
    <property type="component" value="Unassembled WGS sequence"/>
</dbReference>
<keyword evidence="3" id="KW-1185">Reference proteome</keyword>
<feature type="region of interest" description="Disordered" evidence="1">
    <location>
        <begin position="235"/>
        <end position="320"/>
    </location>
</feature>
<feature type="region of interest" description="Disordered" evidence="1">
    <location>
        <begin position="459"/>
        <end position="478"/>
    </location>
</feature>
<reference evidence="2" key="1">
    <citation type="submission" date="2021-02" db="EMBL/GenBank/DDBJ databases">
        <authorList>
            <person name="Steward A R."/>
        </authorList>
    </citation>
    <scope>NUCLEOTIDE SEQUENCE</scope>
</reference>
<dbReference type="EMBL" id="CAJOBZ010000009">
    <property type="protein sequence ID" value="CAF4827767.1"/>
    <property type="molecule type" value="Genomic_DNA"/>
</dbReference>
<evidence type="ECO:0000313" key="3">
    <source>
        <dbReference type="Proteomes" id="UP000663880"/>
    </source>
</evidence>
<protein>
    <submittedName>
        <fullName evidence="2">Uncharacterized protein</fullName>
    </submittedName>
</protein>
<evidence type="ECO:0000313" key="2">
    <source>
        <dbReference type="EMBL" id="CAF4827767.1"/>
    </source>
</evidence>
<feature type="compositionally biased region" description="Basic and acidic residues" evidence="1">
    <location>
        <begin position="911"/>
        <end position="925"/>
    </location>
</feature>
<feature type="compositionally biased region" description="Polar residues" evidence="1">
    <location>
        <begin position="459"/>
        <end position="472"/>
    </location>
</feature>
<evidence type="ECO:0000256" key="1">
    <source>
        <dbReference type="SAM" id="MobiDB-lite"/>
    </source>
</evidence>
<dbReference type="AlphaFoldDB" id="A0A821QMI3"/>
<feature type="compositionally biased region" description="Basic and acidic residues" evidence="1">
    <location>
        <begin position="848"/>
        <end position="878"/>
    </location>
</feature>